<dbReference type="Proteomes" id="UP000229839">
    <property type="component" value="Unassembled WGS sequence"/>
</dbReference>
<protein>
    <submittedName>
        <fullName evidence="1">Uncharacterized protein</fullName>
    </submittedName>
</protein>
<dbReference type="AlphaFoldDB" id="A0A2M6UUG2"/>
<organism evidence="1 2">
    <name type="scientific">Bartonella tribocorum</name>
    <dbReference type="NCBI Taxonomy" id="85701"/>
    <lineage>
        <taxon>Bacteria</taxon>
        <taxon>Pseudomonadati</taxon>
        <taxon>Pseudomonadota</taxon>
        <taxon>Alphaproteobacteria</taxon>
        <taxon>Hyphomicrobiales</taxon>
        <taxon>Bartonellaceae</taxon>
        <taxon>Bartonella</taxon>
    </lineage>
</organism>
<reference evidence="1 2" key="1">
    <citation type="submission" date="2017-06" db="EMBL/GenBank/DDBJ databases">
        <title>Draft genome of Bartonella tribocorum strain L103, isolated from a rodent in Laos.</title>
        <authorList>
            <person name="Hadjadj L."/>
            <person name="Jiyipong T."/>
            <person name="Morand S."/>
            <person name="Diene S.M."/>
            <person name="Rolain J.-M."/>
        </authorList>
    </citation>
    <scope>NUCLEOTIDE SEQUENCE [LARGE SCALE GENOMIC DNA]</scope>
    <source>
        <strain evidence="1 2">L103</strain>
    </source>
</reference>
<dbReference type="EMBL" id="NJGE01000003">
    <property type="protein sequence ID" value="PIT69767.1"/>
    <property type="molecule type" value="Genomic_DNA"/>
</dbReference>
<sequence>MNKPVFINSDEILLVICENEEQNLAKSGPFLEEKDMIKFIDQADNAVQIFRVEPTTNRCEDISEDLAECYLKECEEDCFNGNIPHDFVKDSSAYDFFLEEIEQQRYEDEIYGTYEQQHRLTLSDVIPNYPHYTHYRGRF</sequence>
<dbReference type="OrthoDB" id="7924584at2"/>
<evidence type="ECO:0000313" key="2">
    <source>
        <dbReference type="Proteomes" id="UP000229839"/>
    </source>
</evidence>
<gene>
    <name evidence="1" type="ORF">CER18_01745</name>
</gene>
<proteinExistence type="predicted"/>
<dbReference type="STRING" id="85701.BM1374166_02012"/>
<name>A0A2M6UUG2_9HYPH</name>
<accession>A0A2M6UUG2</accession>
<evidence type="ECO:0000313" key="1">
    <source>
        <dbReference type="EMBL" id="PIT69767.1"/>
    </source>
</evidence>
<dbReference type="RefSeq" id="WP_100128399.1">
    <property type="nucleotide sequence ID" value="NZ_CADDYI010000003.1"/>
</dbReference>
<comment type="caution">
    <text evidence="1">The sequence shown here is derived from an EMBL/GenBank/DDBJ whole genome shotgun (WGS) entry which is preliminary data.</text>
</comment>